<dbReference type="SUPFAM" id="SSF63411">
    <property type="entry name" value="LuxS/MPP-like metallohydrolase"/>
    <property type="match status" value="2"/>
</dbReference>
<dbReference type="InterPro" id="IPR011765">
    <property type="entry name" value="Pept_M16_N"/>
</dbReference>
<protein>
    <recommendedName>
        <fullName evidence="7">Peptidase M16</fullName>
    </recommendedName>
</protein>
<evidence type="ECO:0000256" key="1">
    <source>
        <dbReference type="ARBA" id="ARBA00007261"/>
    </source>
</evidence>
<dbReference type="PROSITE" id="PS00143">
    <property type="entry name" value="INSULINASE"/>
    <property type="match status" value="1"/>
</dbReference>
<comment type="similarity">
    <text evidence="1 2">Belongs to the peptidase M16 family.</text>
</comment>
<proteinExistence type="inferred from homology"/>
<feature type="domain" description="Peptidase M16 N-terminal" evidence="3">
    <location>
        <begin position="23"/>
        <end position="162"/>
    </location>
</feature>
<evidence type="ECO:0000313" key="5">
    <source>
        <dbReference type="EMBL" id="PIR95314.1"/>
    </source>
</evidence>
<comment type="caution">
    <text evidence="5">The sequence shown here is derived from an EMBL/GenBank/DDBJ whole genome shotgun (WGS) entry which is preliminary data.</text>
</comment>
<accession>A0A2H0V879</accession>
<evidence type="ECO:0000259" key="3">
    <source>
        <dbReference type="Pfam" id="PF00675"/>
    </source>
</evidence>
<sequence>MNKYKIDFLSNKMPLISVPLKASPTATILVIVKTGSKYETKQDNGISHFLEHMFFKGTKQHPTALDLSSNLDALGSEYNAFTSKEYTGYWVKVAAPKIKKALHIVGDMLLNSKFEEAEIERERGVIVEEVNMYEDNPMIHVEDVFEECLYGDTPAGWDTIGTKDNIRRFTREDFLNYFTRQYGSKSMFVILAGGFKATDKKVAAEIFAKFPRNAWADKLALREKQNKPQLKIVHKKIDQINLSLGVRAYPVGHAEEFRVKLLSIILGGSMSSRLFINLRERNGLAYSVRSSAEFYSDSGYLTTQAGVPTGKAEAAIKIILAEYKRIAREKVGSKELKRAKDLLAGKVLLQMEATDDIATWYARQAILRKKMLTPQDFLRTIKKISAAQLLATAKKIFVNRGLNLALIGQAKPAELKKILKF</sequence>
<dbReference type="Proteomes" id="UP000229972">
    <property type="component" value="Unassembled WGS sequence"/>
</dbReference>
<evidence type="ECO:0008006" key="7">
    <source>
        <dbReference type="Google" id="ProtNLM"/>
    </source>
</evidence>
<dbReference type="InterPro" id="IPR011249">
    <property type="entry name" value="Metalloenz_LuxS/M16"/>
</dbReference>
<dbReference type="InterPro" id="IPR050361">
    <property type="entry name" value="MPP/UQCRC_Complex"/>
</dbReference>
<evidence type="ECO:0000313" key="6">
    <source>
        <dbReference type="Proteomes" id="UP000229972"/>
    </source>
</evidence>
<dbReference type="PANTHER" id="PTHR11851:SF49">
    <property type="entry name" value="MITOCHONDRIAL-PROCESSING PEPTIDASE SUBUNIT ALPHA"/>
    <property type="match status" value="1"/>
</dbReference>
<evidence type="ECO:0000256" key="2">
    <source>
        <dbReference type="RuleBase" id="RU004447"/>
    </source>
</evidence>
<dbReference type="InterPro" id="IPR007863">
    <property type="entry name" value="Peptidase_M16_C"/>
</dbReference>
<evidence type="ECO:0000259" key="4">
    <source>
        <dbReference type="Pfam" id="PF05193"/>
    </source>
</evidence>
<dbReference type="GO" id="GO:0004222">
    <property type="term" value="F:metalloendopeptidase activity"/>
    <property type="evidence" value="ECO:0007669"/>
    <property type="project" value="InterPro"/>
</dbReference>
<dbReference type="PANTHER" id="PTHR11851">
    <property type="entry name" value="METALLOPROTEASE"/>
    <property type="match status" value="1"/>
</dbReference>
<dbReference type="GO" id="GO:0046872">
    <property type="term" value="F:metal ion binding"/>
    <property type="evidence" value="ECO:0007669"/>
    <property type="project" value="InterPro"/>
</dbReference>
<organism evidence="5 6">
    <name type="scientific">Candidatus Falkowbacteria bacterium CG10_big_fil_rev_8_21_14_0_10_37_18</name>
    <dbReference type="NCBI Taxonomy" id="1974562"/>
    <lineage>
        <taxon>Bacteria</taxon>
        <taxon>Candidatus Falkowiibacteriota</taxon>
    </lineage>
</organism>
<dbReference type="GO" id="GO:0006508">
    <property type="term" value="P:proteolysis"/>
    <property type="evidence" value="ECO:0007669"/>
    <property type="project" value="InterPro"/>
</dbReference>
<dbReference type="AlphaFoldDB" id="A0A2H0V879"/>
<dbReference type="EMBL" id="PFAL01000029">
    <property type="protein sequence ID" value="PIR95314.1"/>
    <property type="molecule type" value="Genomic_DNA"/>
</dbReference>
<dbReference type="Pfam" id="PF00675">
    <property type="entry name" value="Peptidase_M16"/>
    <property type="match status" value="1"/>
</dbReference>
<dbReference type="InterPro" id="IPR001431">
    <property type="entry name" value="Pept_M16_Zn_BS"/>
</dbReference>
<gene>
    <name evidence="5" type="ORF">COT93_03130</name>
</gene>
<feature type="domain" description="Peptidase M16 C-terminal" evidence="4">
    <location>
        <begin position="169"/>
        <end position="343"/>
    </location>
</feature>
<dbReference type="Gene3D" id="3.30.830.10">
    <property type="entry name" value="Metalloenzyme, LuxS/M16 peptidase-like"/>
    <property type="match status" value="2"/>
</dbReference>
<name>A0A2H0V879_9BACT</name>
<dbReference type="Pfam" id="PF05193">
    <property type="entry name" value="Peptidase_M16_C"/>
    <property type="match status" value="1"/>
</dbReference>
<reference evidence="6" key="1">
    <citation type="submission" date="2017-09" db="EMBL/GenBank/DDBJ databases">
        <title>Depth-based differentiation of microbial function through sediment-hosted aquifers and enrichment of novel symbionts in the deep terrestrial subsurface.</title>
        <authorList>
            <person name="Probst A.J."/>
            <person name="Ladd B."/>
            <person name="Jarett J.K."/>
            <person name="Geller-Mcgrath D.E."/>
            <person name="Sieber C.M.K."/>
            <person name="Emerson J.B."/>
            <person name="Anantharaman K."/>
            <person name="Thomas B.C."/>
            <person name="Malmstrom R."/>
            <person name="Stieglmeier M."/>
            <person name="Klingl A."/>
            <person name="Woyke T."/>
            <person name="Ryan C.M."/>
            <person name="Banfield J.F."/>
        </authorList>
    </citation>
    <scope>NUCLEOTIDE SEQUENCE [LARGE SCALE GENOMIC DNA]</scope>
</reference>